<dbReference type="InterPro" id="IPR005181">
    <property type="entry name" value="SASA"/>
</dbReference>
<feature type="chain" id="PRO_5045683205" evidence="3">
    <location>
        <begin position="22"/>
        <end position="477"/>
    </location>
</feature>
<evidence type="ECO:0000256" key="2">
    <source>
        <dbReference type="SAM" id="MobiDB-lite"/>
    </source>
</evidence>
<evidence type="ECO:0000313" key="6">
    <source>
        <dbReference type="Proteomes" id="UP001226434"/>
    </source>
</evidence>
<comment type="caution">
    <text evidence="5">The sequence shown here is derived from an EMBL/GenBank/DDBJ whole genome shotgun (WGS) entry which is preliminary data.</text>
</comment>
<dbReference type="InterPro" id="IPR013783">
    <property type="entry name" value="Ig-like_fold"/>
</dbReference>
<dbReference type="PANTHER" id="PTHR22901:SF0">
    <property type="entry name" value="SIALATE O-ACETYLESTERASE"/>
    <property type="match status" value="1"/>
</dbReference>
<proteinExistence type="predicted"/>
<feature type="region of interest" description="Disordered" evidence="2">
    <location>
        <begin position="150"/>
        <end position="169"/>
    </location>
</feature>
<keyword evidence="1" id="KW-0378">Hydrolase</keyword>
<organism evidence="5 6">
    <name type="scientific">Pinibacter soli</name>
    <dbReference type="NCBI Taxonomy" id="3044211"/>
    <lineage>
        <taxon>Bacteria</taxon>
        <taxon>Pseudomonadati</taxon>
        <taxon>Bacteroidota</taxon>
        <taxon>Chitinophagia</taxon>
        <taxon>Chitinophagales</taxon>
        <taxon>Chitinophagaceae</taxon>
        <taxon>Pinibacter</taxon>
    </lineage>
</organism>
<feature type="domain" description="Sialate O-acetylesterase" evidence="4">
    <location>
        <begin position="106"/>
        <end position="320"/>
    </location>
</feature>
<dbReference type="Pfam" id="PF03629">
    <property type="entry name" value="SASA"/>
    <property type="match status" value="1"/>
</dbReference>
<keyword evidence="6" id="KW-1185">Reference proteome</keyword>
<keyword evidence="3" id="KW-0732">Signal</keyword>
<dbReference type="Gene3D" id="2.60.40.10">
    <property type="entry name" value="Immunoglobulins"/>
    <property type="match status" value="1"/>
</dbReference>
<feature type="compositionally biased region" description="Polar residues" evidence="2">
    <location>
        <begin position="150"/>
        <end position="160"/>
    </location>
</feature>
<evidence type="ECO:0000259" key="4">
    <source>
        <dbReference type="Pfam" id="PF03629"/>
    </source>
</evidence>
<dbReference type="Gene3D" id="3.40.50.1110">
    <property type="entry name" value="SGNH hydrolase"/>
    <property type="match status" value="1"/>
</dbReference>
<evidence type="ECO:0000313" key="5">
    <source>
        <dbReference type="EMBL" id="MDI3321169.1"/>
    </source>
</evidence>
<evidence type="ECO:0000256" key="3">
    <source>
        <dbReference type="SAM" id="SignalP"/>
    </source>
</evidence>
<name>A0ABT6RF19_9BACT</name>
<dbReference type="Proteomes" id="UP001226434">
    <property type="component" value="Unassembled WGS sequence"/>
</dbReference>
<dbReference type="InterPro" id="IPR036514">
    <property type="entry name" value="SGNH_hydro_sf"/>
</dbReference>
<sequence length="477" mass="52702">MKLKLTSLLLILSIAYGSMSAQVKLASLFTDNMVLQQQTDVAIWGWAKAGANISVTSSWNKKKYTAQADADGKWKVKIATPSYGGPYELTISDGKPITLKNILIGEVWLCGGQSNMEMAMKGFKGQPLIGSNEAIIMSKNKNIRLYTVPRSSVTTPQENSKPSDWKEADPETVSNFSAVGYYFGRRLSALMDNVPIGLINCSYSGSSIQAWMNPETLKAFPSITIPKKDDSIKLASRTPTTLYNGMMHPVEGYTIKGCIFYQGESNYEDPDLYEKLLPAAVKQWRSEWGIGDFPFYYTQIAPYGYKQLADKNATEKYNSAYLRDAQRKMADAIPNAAMSVLLDAGDAKTIHPMNKETPGIRLAYIALAKSYDMKGFGYLAPLYDSIKIKDTTAIISFKNAENWLTSYGKKLSNFEIAGSDKVFYPAAASISKNTVTVSSPQVKQPVAVRYAFKDVPEDGLLFSTEGLPASSFRTDDW</sequence>
<evidence type="ECO:0000256" key="1">
    <source>
        <dbReference type="ARBA" id="ARBA00022801"/>
    </source>
</evidence>
<accession>A0ABT6RF19</accession>
<dbReference type="RefSeq" id="WP_282335279.1">
    <property type="nucleotide sequence ID" value="NZ_JASBRG010000007.1"/>
</dbReference>
<protein>
    <submittedName>
        <fullName evidence="5">Sialate O-acetylesterase</fullName>
    </submittedName>
</protein>
<dbReference type="EMBL" id="JASBRG010000007">
    <property type="protein sequence ID" value="MDI3321169.1"/>
    <property type="molecule type" value="Genomic_DNA"/>
</dbReference>
<dbReference type="InterPro" id="IPR039329">
    <property type="entry name" value="SIAE"/>
</dbReference>
<dbReference type="PANTHER" id="PTHR22901">
    <property type="entry name" value="SIALATE O-ACETYLESTERASE"/>
    <property type="match status" value="1"/>
</dbReference>
<dbReference type="SUPFAM" id="SSF52266">
    <property type="entry name" value="SGNH hydrolase"/>
    <property type="match status" value="1"/>
</dbReference>
<gene>
    <name evidence="5" type="ORF">QJ048_15350</name>
</gene>
<feature type="signal peptide" evidence="3">
    <location>
        <begin position="1"/>
        <end position="21"/>
    </location>
</feature>
<reference evidence="5 6" key="1">
    <citation type="submission" date="2023-05" db="EMBL/GenBank/DDBJ databases">
        <title>Genome sequence of Pinibacter sp. MAH-24.</title>
        <authorList>
            <person name="Huq M.A."/>
        </authorList>
    </citation>
    <scope>NUCLEOTIDE SEQUENCE [LARGE SCALE GENOMIC DNA]</scope>
    <source>
        <strain evidence="5 6">MAH-24</strain>
    </source>
</reference>